<feature type="compositionally biased region" description="Polar residues" evidence="13">
    <location>
        <begin position="23"/>
        <end position="35"/>
    </location>
</feature>
<evidence type="ECO:0000313" key="15">
    <source>
        <dbReference type="EMBL" id="EGY19759.1"/>
    </source>
</evidence>
<feature type="region of interest" description="Disordered" evidence="13">
    <location>
        <begin position="1062"/>
        <end position="1098"/>
    </location>
</feature>
<dbReference type="Gene3D" id="1.10.510.10">
    <property type="entry name" value="Transferase(Phosphotransferase) domain 1"/>
    <property type="match status" value="1"/>
</dbReference>
<dbReference type="Gene3D" id="3.30.310.220">
    <property type="entry name" value="Fungal kinase associated-1 domain"/>
    <property type="match status" value="1"/>
</dbReference>
<feature type="compositionally biased region" description="Polar residues" evidence="13">
    <location>
        <begin position="764"/>
        <end position="787"/>
    </location>
</feature>
<dbReference type="InterPro" id="IPR031850">
    <property type="entry name" value="Fungal_KA1_dom"/>
</dbReference>
<evidence type="ECO:0000259" key="14">
    <source>
        <dbReference type="PROSITE" id="PS50011"/>
    </source>
</evidence>
<feature type="region of interest" description="Disordered" evidence="13">
    <location>
        <begin position="914"/>
        <end position="937"/>
    </location>
</feature>
<keyword evidence="7 12" id="KW-0547">Nucleotide-binding</keyword>
<dbReference type="PANTHER" id="PTHR24346">
    <property type="entry name" value="MAP/MICROTUBULE AFFINITY-REGULATING KINASE"/>
    <property type="match status" value="1"/>
</dbReference>
<evidence type="ECO:0000256" key="10">
    <source>
        <dbReference type="ARBA" id="ARBA00047899"/>
    </source>
</evidence>
<dbReference type="STRING" id="498257.G2WVY9"/>
<dbReference type="InterPro" id="IPR008271">
    <property type="entry name" value="Ser/Thr_kinase_AS"/>
</dbReference>
<evidence type="ECO:0000256" key="4">
    <source>
        <dbReference type="ARBA" id="ARBA00022527"/>
    </source>
</evidence>
<dbReference type="FunFam" id="1.10.510.10:FF:000394">
    <property type="entry name" value="Serine/threonine-protein kinase HSL1"/>
    <property type="match status" value="1"/>
</dbReference>
<sequence length="1240" mass="138852">MSEAGRLKSSAAVRPPLGDATYRINNNLPNTSAKSPKSHGPEANGARIDPVVSLINPDIEMPDEPTVSEPHAPDGGHNCAAPPPGPQPRHPRTRAVQETDPSKRVSQASTAPSSNRSSNCSYKTQVGPWQLGKTLGKGSSARVRLCRHRLSGELAAVKIIPKKTAYLIQHGSLAALHQYDDSLPDRIDGEMRVPMSIEREVAILKLVDHPNVMKVYDIWENRSEIYLVLEYVDKGDLFDYINTNGRLNEEAAMYFFRQIMSAMQHCHAFNICHRDLKPENILLNAENQIKIADFGMAALHQSEGHRLETACGSPHYAAPELLKNKHYRGDRADVWSMGVILYAILAARLPFDDPDIRILLARTKKGIYEMPECLSPEAKDLICRMLQVNPDIRISLKDMWRHPLIRKYDYLDNFGTKAGQPRNIREGFDYTPLKPQEVDDHLVRQLRSLWHMFSEHQIKLMLLDSSKNDQKLFYWLLQQYRQKQLENFLPEVSQSPSDYHHLHQPAWKKRVSTCEFTQPRAHGLGRSISKFTVISNVPDTDVGTVKSYDPYNSSRPMRANSQVSHARIVVHRRNQPSKSYAREDTYTSQITRTGTRSTGRHTRVDSQRTAVSGRFPSSRGSMGSVASSRQGGSYSRSASRRKRRVDFSQARNPSVDHRRGKQSVRRGAMSNASNSLAPRQSEWASENVLSPPKHRKVMDRPRPKPRLKIVRPPDPHAMVNEEVRNFSNSIAKDCDDAFNSSAIGSDISELPLDVGSNGRRASTPLSFTTTGAPSVFTPTAPTITNHPWDSRPLPPLPPQTPGSPTPQVESSQQGREDQAGGFNRIIEQVNRLALPVLLPKHDRRVVSAPTYDKGHEKLASISENGREVPPQIQHVDIERSRIVSAPPRTPRGRADADGLDYLSRVGETIRVVNSPTATSPVPAPLNVRKKHSHQPASAVEGAGLRQVYMHGAIHDDEPPAGLSASHISSHGADSVRKKKSWFKRSAKEDDQREASIRTKQTSSSRETTDTRPCTMATQSTIDYSTEATSPSRHHSGPLSPPQKKKSFGLLFWKSNKAENRMSIAGPDYEDSPSPESRKTGRSKVSQHGDQSITESDSGVRKIEVHQTWLARLFGVKPATSHMCLVVSRKRARQELAILLKDWRRYGIRDIQVDKERNVVFARIGSKNYLNIKEVSFAMEIMTVIEHGKRGSLSIVRFTQERGAASSFQKVVDTIKSVFGSRHLLVTDKRKSKMMIKTLNS</sequence>
<dbReference type="Pfam" id="PF16797">
    <property type="entry name" value="Fungal_KA1"/>
    <property type="match status" value="1"/>
</dbReference>
<dbReference type="RefSeq" id="XP_009656099.1">
    <property type="nucleotide sequence ID" value="XM_009657804.1"/>
</dbReference>
<keyword evidence="16" id="KW-1185">Reference proteome</keyword>
<evidence type="ECO:0000256" key="1">
    <source>
        <dbReference type="ARBA" id="ARBA00004266"/>
    </source>
</evidence>
<keyword evidence="9 12" id="KW-0067">ATP-binding</keyword>
<feature type="compositionally biased region" description="Polar residues" evidence="13">
    <location>
        <begin position="1082"/>
        <end position="1096"/>
    </location>
</feature>
<dbReference type="Pfam" id="PF00069">
    <property type="entry name" value="Pkinase"/>
    <property type="match status" value="1"/>
</dbReference>
<protein>
    <recommendedName>
        <fullName evidence="3">non-specific serine/threonine protein kinase</fullName>
        <ecNumber evidence="3">2.7.11.1</ecNumber>
    </recommendedName>
</protein>
<dbReference type="GO" id="GO:0005524">
    <property type="term" value="F:ATP binding"/>
    <property type="evidence" value="ECO:0007669"/>
    <property type="project" value="UniProtKB-UniRule"/>
</dbReference>
<evidence type="ECO:0000256" key="3">
    <source>
        <dbReference type="ARBA" id="ARBA00012513"/>
    </source>
</evidence>
<comment type="catalytic activity">
    <reaction evidence="11">
        <text>L-seryl-[protein] + ATP = O-phospho-L-seryl-[protein] + ADP + H(+)</text>
        <dbReference type="Rhea" id="RHEA:17989"/>
        <dbReference type="Rhea" id="RHEA-COMP:9863"/>
        <dbReference type="Rhea" id="RHEA-COMP:11604"/>
        <dbReference type="ChEBI" id="CHEBI:15378"/>
        <dbReference type="ChEBI" id="CHEBI:29999"/>
        <dbReference type="ChEBI" id="CHEBI:30616"/>
        <dbReference type="ChEBI" id="CHEBI:83421"/>
        <dbReference type="ChEBI" id="CHEBI:456216"/>
        <dbReference type="EC" id="2.7.11.1"/>
    </reaction>
</comment>
<evidence type="ECO:0000256" key="11">
    <source>
        <dbReference type="ARBA" id="ARBA00048679"/>
    </source>
</evidence>
<dbReference type="eggNOG" id="KOG0588">
    <property type="taxonomic scope" value="Eukaryota"/>
</dbReference>
<feature type="compositionally biased region" description="Basic and acidic residues" evidence="13">
    <location>
        <begin position="985"/>
        <end position="996"/>
    </location>
</feature>
<dbReference type="AlphaFoldDB" id="G2WVY9"/>
<dbReference type="InterPro" id="IPR011009">
    <property type="entry name" value="Kinase-like_dom_sf"/>
</dbReference>
<evidence type="ECO:0000256" key="9">
    <source>
        <dbReference type="ARBA" id="ARBA00022840"/>
    </source>
</evidence>
<dbReference type="PANTHER" id="PTHR24346:SF110">
    <property type="entry name" value="NON-SPECIFIC SERINE_THREONINE PROTEIN KINASE"/>
    <property type="match status" value="1"/>
</dbReference>
<dbReference type="PROSITE" id="PS50011">
    <property type="entry name" value="PROTEIN_KINASE_DOM"/>
    <property type="match status" value="1"/>
</dbReference>
<evidence type="ECO:0000256" key="5">
    <source>
        <dbReference type="ARBA" id="ARBA00022553"/>
    </source>
</evidence>
<dbReference type="OrthoDB" id="504170at2759"/>
<dbReference type="HOGENOM" id="CLU_004222_0_0_1"/>
<keyword evidence="6" id="KW-0808">Transferase</keyword>
<feature type="region of interest" description="Disordered" evidence="13">
    <location>
        <begin position="764"/>
        <end position="817"/>
    </location>
</feature>
<dbReference type="Proteomes" id="UP000001611">
    <property type="component" value="Chromosome 7"/>
</dbReference>
<keyword evidence="8 15" id="KW-0418">Kinase</keyword>
<feature type="compositionally biased region" description="Polar residues" evidence="13">
    <location>
        <begin position="1015"/>
        <end position="1030"/>
    </location>
</feature>
<feature type="region of interest" description="Disordered" evidence="13">
    <location>
        <begin position="1"/>
        <end position="125"/>
    </location>
</feature>
<keyword evidence="5" id="KW-0597">Phosphoprotein</keyword>
<dbReference type="InParanoid" id="G2WVY9"/>
<dbReference type="CDD" id="cd14081">
    <property type="entry name" value="STKc_BRSK1_2"/>
    <property type="match status" value="1"/>
</dbReference>
<dbReference type="EMBL" id="DS572697">
    <property type="protein sequence ID" value="EGY19759.1"/>
    <property type="molecule type" value="Genomic_DNA"/>
</dbReference>
<dbReference type="KEGG" id="vda:VDAG_01775"/>
<dbReference type="GeneID" id="20703238"/>
<dbReference type="InterPro" id="IPR017441">
    <property type="entry name" value="Protein_kinase_ATP_BS"/>
</dbReference>
<feature type="binding site" evidence="12">
    <location>
        <position position="163"/>
    </location>
    <ligand>
        <name>ATP</name>
        <dbReference type="ChEBI" id="CHEBI:30616"/>
    </ligand>
</feature>
<feature type="region of interest" description="Disordered" evidence="13">
    <location>
        <begin position="953"/>
        <end position="1045"/>
    </location>
</feature>
<evidence type="ECO:0000256" key="6">
    <source>
        <dbReference type="ARBA" id="ARBA00022679"/>
    </source>
</evidence>
<keyword evidence="4" id="KW-0723">Serine/threonine-protein kinase</keyword>
<comment type="catalytic activity">
    <reaction evidence="10">
        <text>L-threonyl-[protein] + ATP = O-phospho-L-threonyl-[protein] + ADP + H(+)</text>
        <dbReference type="Rhea" id="RHEA:46608"/>
        <dbReference type="Rhea" id="RHEA-COMP:11060"/>
        <dbReference type="Rhea" id="RHEA-COMP:11605"/>
        <dbReference type="ChEBI" id="CHEBI:15378"/>
        <dbReference type="ChEBI" id="CHEBI:30013"/>
        <dbReference type="ChEBI" id="CHEBI:30616"/>
        <dbReference type="ChEBI" id="CHEBI:61977"/>
        <dbReference type="ChEBI" id="CHEBI:456216"/>
        <dbReference type="EC" id="2.7.11.1"/>
    </reaction>
</comment>
<proteinExistence type="inferred from homology"/>
<accession>G2WVY9</accession>
<dbReference type="InterPro" id="IPR000719">
    <property type="entry name" value="Prot_kinase_dom"/>
</dbReference>
<dbReference type="SUPFAM" id="SSF56112">
    <property type="entry name" value="Protein kinase-like (PK-like)"/>
    <property type="match status" value="1"/>
</dbReference>
<dbReference type="GO" id="GO:0005940">
    <property type="term" value="C:septin ring"/>
    <property type="evidence" value="ECO:0007669"/>
    <property type="project" value="UniProtKB-ARBA"/>
</dbReference>
<evidence type="ECO:0000256" key="8">
    <source>
        <dbReference type="ARBA" id="ARBA00022777"/>
    </source>
</evidence>
<evidence type="ECO:0000256" key="2">
    <source>
        <dbReference type="ARBA" id="ARBA00010791"/>
    </source>
</evidence>
<evidence type="ECO:0000313" key="16">
    <source>
        <dbReference type="Proteomes" id="UP000001611"/>
    </source>
</evidence>
<comment type="subcellular location">
    <subcellularLocation>
        <location evidence="1">Bud neck</location>
    </subcellularLocation>
</comment>
<feature type="compositionally biased region" description="Polar residues" evidence="13">
    <location>
        <begin position="104"/>
        <end position="124"/>
    </location>
</feature>
<dbReference type="GO" id="GO:0035556">
    <property type="term" value="P:intracellular signal transduction"/>
    <property type="evidence" value="ECO:0007669"/>
    <property type="project" value="TreeGrafter"/>
</dbReference>
<feature type="compositionally biased region" description="Polar residues" evidence="13">
    <location>
        <begin position="670"/>
        <end position="688"/>
    </location>
</feature>
<comment type="similarity">
    <text evidence="2">Belongs to the protein kinase superfamily. CAMK Ser/Thr protein kinase family. NIM1 subfamily.</text>
</comment>
<gene>
    <name evidence="15" type="ORF">VDAG_01775</name>
</gene>
<feature type="compositionally biased region" description="Low complexity" evidence="13">
    <location>
        <begin position="617"/>
        <end position="637"/>
    </location>
</feature>
<dbReference type="FunCoup" id="G2WVY9">
    <property type="interactions" value="215"/>
</dbReference>
<feature type="compositionally biased region" description="Pro residues" evidence="13">
    <location>
        <begin position="792"/>
        <end position="804"/>
    </location>
</feature>
<name>G2WVY9_VERDV</name>
<feature type="region of interest" description="Disordered" evidence="13">
    <location>
        <begin position="572"/>
        <end position="713"/>
    </location>
</feature>
<evidence type="ECO:0000256" key="13">
    <source>
        <dbReference type="SAM" id="MobiDB-lite"/>
    </source>
</evidence>
<dbReference type="GO" id="GO:0005935">
    <property type="term" value="C:cellular bud neck"/>
    <property type="evidence" value="ECO:0007669"/>
    <property type="project" value="UniProtKB-SubCell"/>
</dbReference>
<organism evidence="15 16">
    <name type="scientific">Verticillium dahliae (strain VdLs.17 / ATCC MYA-4575 / FGSC 10137)</name>
    <name type="common">Verticillium wilt</name>
    <dbReference type="NCBI Taxonomy" id="498257"/>
    <lineage>
        <taxon>Eukaryota</taxon>
        <taxon>Fungi</taxon>
        <taxon>Dikarya</taxon>
        <taxon>Ascomycota</taxon>
        <taxon>Pezizomycotina</taxon>
        <taxon>Sordariomycetes</taxon>
        <taxon>Hypocreomycetidae</taxon>
        <taxon>Glomerellales</taxon>
        <taxon>Plectosphaerellaceae</taxon>
        <taxon>Verticillium</taxon>
    </lineage>
</organism>
<dbReference type="GO" id="GO:0004674">
    <property type="term" value="F:protein serine/threonine kinase activity"/>
    <property type="evidence" value="ECO:0007669"/>
    <property type="project" value="UniProtKB-KW"/>
</dbReference>
<dbReference type="OMA" id="THVGPWQ"/>
<feature type="domain" description="Protein kinase" evidence="14">
    <location>
        <begin position="129"/>
        <end position="405"/>
    </location>
</feature>
<dbReference type="PROSITE" id="PS00107">
    <property type="entry name" value="PROTEIN_KINASE_ATP"/>
    <property type="match status" value="1"/>
</dbReference>
<evidence type="ECO:0000256" key="12">
    <source>
        <dbReference type="PROSITE-ProRule" id="PRU10141"/>
    </source>
</evidence>
<evidence type="ECO:0000256" key="7">
    <source>
        <dbReference type="ARBA" id="ARBA00022741"/>
    </source>
</evidence>
<dbReference type="PROSITE" id="PS00108">
    <property type="entry name" value="PROTEIN_KINASE_ST"/>
    <property type="match status" value="1"/>
</dbReference>
<dbReference type="InterPro" id="IPR043024">
    <property type="entry name" value="KA1_sf_fungal"/>
</dbReference>
<feature type="compositionally biased region" description="Basic residues" evidence="13">
    <location>
        <begin position="692"/>
        <end position="709"/>
    </location>
</feature>
<dbReference type="EC" id="2.7.11.1" evidence="3"/>
<reference evidence="15 16" key="1">
    <citation type="submission" date="2008-03" db="EMBL/GenBank/DDBJ databases">
        <title>The Genome Sequence of Verticillium dahliae VdLs.17.</title>
        <authorList>
            <consortium name="The Broad Institute Genome Sequencing Platform"/>
            <person name="Ma L.-J.J."/>
            <person name="Klosterman S.J."/>
            <person name="Subbarao K."/>
            <person name="Dobinson K."/>
            <person name="Veronese P."/>
            <person name="Kang S."/>
            <person name="Gold S.E."/>
            <person name="Young S."/>
            <person name="Jaffe D."/>
            <person name="Gnerre S."/>
            <person name="Berlin A."/>
            <person name="Heiman D."/>
            <person name="Hepburn T."/>
            <person name="Sykes S."/>
            <person name="Alvarado L."/>
            <person name="Kodira C.D."/>
            <person name="Lander E."/>
            <person name="Galagan J."/>
            <person name="Nusbaum C."/>
            <person name="Birren B."/>
        </authorList>
    </citation>
    <scope>NUCLEOTIDE SEQUENCE [LARGE SCALE GENOMIC DNA]</scope>
    <source>
        <strain evidence="16">VdLs.17 / ATCC MYA-4575 / FGSC 10137</strain>
    </source>
</reference>
<dbReference type="SMART" id="SM00220">
    <property type="entry name" value="S_TKc"/>
    <property type="match status" value="1"/>
</dbReference>